<keyword evidence="4 9" id="KW-0456">Lyase</keyword>
<evidence type="ECO:0000313" key="12">
    <source>
        <dbReference type="Proteomes" id="UP000502677"/>
    </source>
</evidence>
<keyword evidence="12" id="KW-1185">Reference proteome</keyword>
<dbReference type="UniPathway" id="UPA00251">
    <property type="reaction ID" value="UER00320"/>
</dbReference>
<comment type="function">
    <text evidence="6 9">Catalyzes cyclization of the linear tetrapyrrole, hydroxymethylbilane, to the macrocyclic uroporphyrinogen III.</text>
</comment>
<dbReference type="InterPro" id="IPR003754">
    <property type="entry name" value="4pyrrol_synth_uPrphyn_synth"/>
</dbReference>
<dbReference type="GO" id="GO:0006782">
    <property type="term" value="P:protoporphyrinogen IX biosynthetic process"/>
    <property type="evidence" value="ECO:0007669"/>
    <property type="project" value="UniProtKB-UniRule"/>
</dbReference>
<evidence type="ECO:0000259" key="10">
    <source>
        <dbReference type="Pfam" id="PF02602"/>
    </source>
</evidence>
<evidence type="ECO:0000256" key="2">
    <source>
        <dbReference type="ARBA" id="ARBA00008133"/>
    </source>
</evidence>
<evidence type="ECO:0000256" key="4">
    <source>
        <dbReference type="ARBA" id="ARBA00023239"/>
    </source>
</evidence>
<comment type="pathway">
    <text evidence="1 9">Porphyrin-containing compound metabolism; protoporphyrin-IX biosynthesis; coproporphyrinogen-III from 5-aminolevulinate: step 3/4.</text>
</comment>
<dbReference type="Proteomes" id="UP000502677">
    <property type="component" value="Chromosome"/>
</dbReference>
<proteinExistence type="inferred from homology"/>
<feature type="domain" description="Tetrapyrrole biosynthesis uroporphyrinogen III synthase" evidence="10">
    <location>
        <begin position="30"/>
        <end position="279"/>
    </location>
</feature>
<name>A0A6G7XG21_9MICO</name>
<comment type="similarity">
    <text evidence="2 9">Belongs to the uroporphyrinogen-III synthase family.</text>
</comment>
<keyword evidence="5 9" id="KW-0627">Porphyrin biosynthesis</keyword>
<evidence type="ECO:0000256" key="8">
    <source>
        <dbReference type="ARBA" id="ARBA00048617"/>
    </source>
</evidence>
<evidence type="ECO:0000256" key="1">
    <source>
        <dbReference type="ARBA" id="ARBA00004772"/>
    </source>
</evidence>
<dbReference type="Pfam" id="PF02602">
    <property type="entry name" value="HEM4"/>
    <property type="match status" value="1"/>
</dbReference>
<dbReference type="CDD" id="cd06578">
    <property type="entry name" value="HemD"/>
    <property type="match status" value="1"/>
</dbReference>
<dbReference type="Gene3D" id="3.40.50.10090">
    <property type="match status" value="2"/>
</dbReference>
<evidence type="ECO:0000256" key="6">
    <source>
        <dbReference type="ARBA" id="ARBA00037589"/>
    </source>
</evidence>
<organism evidence="11 12">
    <name type="scientific">Leucobacter viscericola</name>
    <dbReference type="NCBI Taxonomy" id="2714935"/>
    <lineage>
        <taxon>Bacteria</taxon>
        <taxon>Bacillati</taxon>
        <taxon>Actinomycetota</taxon>
        <taxon>Actinomycetes</taxon>
        <taxon>Micrococcales</taxon>
        <taxon>Microbacteriaceae</taxon>
        <taxon>Leucobacter</taxon>
    </lineage>
</organism>
<evidence type="ECO:0000256" key="9">
    <source>
        <dbReference type="RuleBase" id="RU366031"/>
    </source>
</evidence>
<evidence type="ECO:0000256" key="7">
    <source>
        <dbReference type="ARBA" id="ARBA00040167"/>
    </source>
</evidence>
<dbReference type="KEGG" id="lvi:G7068_09550"/>
<dbReference type="PANTHER" id="PTHR38042">
    <property type="entry name" value="UROPORPHYRINOGEN-III SYNTHASE, CHLOROPLASTIC"/>
    <property type="match status" value="1"/>
</dbReference>
<accession>A0A6G7XG21</accession>
<reference evidence="11 12" key="1">
    <citation type="submission" date="2020-03" db="EMBL/GenBank/DDBJ databases">
        <title>Leucobacter sp. nov., isolated from beetles.</title>
        <authorList>
            <person name="Hyun D.-W."/>
            <person name="Bae J.-W."/>
        </authorList>
    </citation>
    <scope>NUCLEOTIDE SEQUENCE [LARGE SCALE GENOMIC DNA]</scope>
    <source>
        <strain evidence="11 12">HDW9C</strain>
    </source>
</reference>
<evidence type="ECO:0000256" key="5">
    <source>
        <dbReference type="ARBA" id="ARBA00023244"/>
    </source>
</evidence>
<dbReference type="EC" id="4.2.1.75" evidence="3 9"/>
<sequence>MTETAERLLADASLRGARVLILRGGPWGDRVAAQVRDRGGEPIVYPLIEIEPVDTPELRAAVERWRRGAYDWVVLTSANAVNAALAVADGAFESIADAGGAATPGSGSGSGAGSRSRIAAVGPGTATAARAAGLGVDLMPEHDFSTDGLIAALDAELSSGPSFEQQRILLPLSNLSDDRLQTWLATAGHLVDRVTAYETVQIEQDVRSRAACATALADSDLILVTSGSAARALAANLSAVDAAVPPTIAAIGEPTATALRDVGLAPQIVAGTQTIDGLLDAIVAQVNEPNHQ</sequence>
<evidence type="ECO:0000256" key="3">
    <source>
        <dbReference type="ARBA" id="ARBA00013109"/>
    </source>
</evidence>
<dbReference type="PANTHER" id="PTHR38042:SF1">
    <property type="entry name" value="UROPORPHYRINOGEN-III SYNTHASE, CHLOROPLASTIC"/>
    <property type="match status" value="1"/>
</dbReference>
<dbReference type="InterPro" id="IPR039793">
    <property type="entry name" value="UROS/Hem4"/>
</dbReference>
<dbReference type="RefSeq" id="WP_166291500.1">
    <property type="nucleotide sequence ID" value="NZ_CP049863.1"/>
</dbReference>
<gene>
    <name evidence="11" type="ORF">G7068_09550</name>
</gene>
<evidence type="ECO:0000313" key="11">
    <source>
        <dbReference type="EMBL" id="QIK63416.1"/>
    </source>
</evidence>
<dbReference type="InterPro" id="IPR036108">
    <property type="entry name" value="4pyrrol_syn_uPrphyn_synt_sf"/>
</dbReference>
<dbReference type="AlphaFoldDB" id="A0A6G7XG21"/>
<dbReference type="EMBL" id="CP049863">
    <property type="protein sequence ID" value="QIK63416.1"/>
    <property type="molecule type" value="Genomic_DNA"/>
</dbReference>
<comment type="catalytic activity">
    <reaction evidence="8 9">
        <text>hydroxymethylbilane = uroporphyrinogen III + H2O</text>
        <dbReference type="Rhea" id="RHEA:18965"/>
        <dbReference type="ChEBI" id="CHEBI:15377"/>
        <dbReference type="ChEBI" id="CHEBI:57308"/>
        <dbReference type="ChEBI" id="CHEBI:57845"/>
        <dbReference type="EC" id="4.2.1.75"/>
    </reaction>
</comment>
<dbReference type="SUPFAM" id="SSF69618">
    <property type="entry name" value="HemD-like"/>
    <property type="match status" value="1"/>
</dbReference>
<dbReference type="GO" id="GO:0004852">
    <property type="term" value="F:uroporphyrinogen-III synthase activity"/>
    <property type="evidence" value="ECO:0007669"/>
    <property type="project" value="UniProtKB-UniRule"/>
</dbReference>
<dbReference type="GO" id="GO:0006780">
    <property type="term" value="P:uroporphyrinogen III biosynthetic process"/>
    <property type="evidence" value="ECO:0007669"/>
    <property type="project" value="UniProtKB-UniRule"/>
</dbReference>
<protein>
    <recommendedName>
        <fullName evidence="7 9">Uroporphyrinogen-III synthase</fullName>
        <ecNumber evidence="3 9">4.2.1.75</ecNumber>
    </recommendedName>
</protein>